<evidence type="ECO:0000256" key="5">
    <source>
        <dbReference type="ARBA" id="ARBA00022842"/>
    </source>
</evidence>
<evidence type="ECO:0000256" key="6">
    <source>
        <dbReference type="SAM" id="SignalP"/>
    </source>
</evidence>
<evidence type="ECO:0000256" key="2">
    <source>
        <dbReference type="ARBA" id="ARBA00012146"/>
    </source>
</evidence>
<keyword evidence="3" id="KW-0479">Metal-binding</keyword>
<dbReference type="InterPro" id="IPR036649">
    <property type="entry name" value="Pyrophosphatase_sf"/>
</dbReference>
<feature type="signal peptide" evidence="6">
    <location>
        <begin position="1"/>
        <end position="20"/>
    </location>
</feature>
<evidence type="ECO:0000256" key="3">
    <source>
        <dbReference type="ARBA" id="ARBA00022723"/>
    </source>
</evidence>
<evidence type="ECO:0000256" key="1">
    <source>
        <dbReference type="ARBA" id="ARBA00001946"/>
    </source>
</evidence>
<gene>
    <name evidence="7" type="ORF">PKOR_09715</name>
</gene>
<dbReference type="EMBL" id="CP009621">
    <property type="protein sequence ID" value="AKD03347.1"/>
    <property type="molecule type" value="Genomic_DNA"/>
</dbReference>
<organism evidence="7 8">
    <name type="scientific">Pontibacter korlensis</name>
    <dbReference type="NCBI Taxonomy" id="400092"/>
    <lineage>
        <taxon>Bacteria</taxon>
        <taxon>Pseudomonadati</taxon>
        <taxon>Bacteroidota</taxon>
        <taxon>Cytophagia</taxon>
        <taxon>Cytophagales</taxon>
        <taxon>Hymenobacteraceae</taxon>
        <taxon>Pontibacter</taxon>
    </lineage>
</organism>
<feature type="chain" id="PRO_5002413455" description="inorganic diphosphatase" evidence="6">
    <location>
        <begin position="21"/>
        <end position="194"/>
    </location>
</feature>
<evidence type="ECO:0000256" key="4">
    <source>
        <dbReference type="ARBA" id="ARBA00022801"/>
    </source>
</evidence>
<dbReference type="Pfam" id="PF00719">
    <property type="entry name" value="Pyrophosphatase"/>
    <property type="match status" value="1"/>
</dbReference>
<keyword evidence="5" id="KW-0460">Magnesium</keyword>
<dbReference type="GO" id="GO:0006796">
    <property type="term" value="P:phosphate-containing compound metabolic process"/>
    <property type="evidence" value="ECO:0007669"/>
    <property type="project" value="InterPro"/>
</dbReference>
<evidence type="ECO:0000313" key="8">
    <source>
        <dbReference type="Proteomes" id="UP000033109"/>
    </source>
</evidence>
<dbReference type="Gene3D" id="3.90.80.10">
    <property type="entry name" value="Inorganic pyrophosphatase"/>
    <property type="match status" value="1"/>
</dbReference>
<dbReference type="GO" id="GO:0000287">
    <property type="term" value="F:magnesium ion binding"/>
    <property type="evidence" value="ECO:0007669"/>
    <property type="project" value="InterPro"/>
</dbReference>
<dbReference type="EC" id="3.6.1.1" evidence="2"/>
<dbReference type="InterPro" id="IPR008162">
    <property type="entry name" value="Pyrophosphatase"/>
</dbReference>
<evidence type="ECO:0000313" key="7">
    <source>
        <dbReference type="EMBL" id="AKD03347.1"/>
    </source>
</evidence>
<dbReference type="SUPFAM" id="SSF50324">
    <property type="entry name" value="Inorganic pyrophosphatase"/>
    <property type="match status" value="1"/>
</dbReference>
<accession>A0A0E3UWE9</accession>
<dbReference type="PATRIC" id="fig|400092.3.peg.2133"/>
<dbReference type="RefSeq" id="WP_046310414.1">
    <property type="nucleotide sequence ID" value="NZ_CBCSCY010000031.1"/>
</dbReference>
<dbReference type="GO" id="GO:0005737">
    <property type="term" value="C:cytoplasm"/>
    <property type="evidence" value="ECO:0007669"/>
    <property type="project" value="InterPro"/>
</dbReference>
<dbReference type="STRING" id="400092.PKOR_09715"/>
<dbReference type="GO" id="GO:0004427">
    <property type="term" value="F:inorganic diphosphate phosphatase activity"/>
    <property type="evidence" value="ECO:0007669"/>
    <property type="project" value="UniProtKB-EC"/>
</dbReference>
<proteinExistence type="predicted"/>
<protein>
    <recommendedName>
        <fullName evidence="2">inorganic diphosphatase</fullName>
        <ecNumber evidence="2">3.6.1.1</ecNumber>
    </recommendedName>
</protein>
<dbReference type="OrthoDB" id="5187599at2"/>
<reference evidence="7 8" key="1">
    <citation type="journal article" date="2015" name="Sci. Rep.">
        <title>Unraveling adaptation of Pontibacter korlensis to radiation and infertility in desert through complete genome and comparative transcriptomic analysis.</title>
        <authorList>
            <person name="Dai J."/>
            <person name="Dai W."/>
            <person name="Qiu C."/>
            <person name="Yang Z."/>
            <person name="Zhang Y."/>
            <person name="Zhou M."/>
            <person name="Zhang L."/>
            <person name="Fang C."/>
            <person name="Gao Q."/>
            <person name="Yang Q."/>
            <person name="Li X."/>
            <person name="Wang Z."/>
            <person name="Wang Z."/>
            <person name="Jia Z."/>
            <person name="Chen X."/>
        </authorList>
    </citation>
    <scope>NUCLEOTIDE SEQUENCE [LARGE SCALE GENOMIC DNA]</scope>
    <source>
        <strain evidence="7 8">X14-1T</strain>
    </source>
</reference>
<dbReference type="Proteomes" id="UP000033109">
    <property type="component" value="Chromosome"/>
</dbReference>
<dbReference type="AlphaFoldDB" id="A0A0E3UWE9"/>
<dbReference type="PROSITE" id="PS51257">
    <property type="entry name" value="PROKAR_LIPOPROTEIN"/>
    <property type="match status" value="1"/>
</dbReference>
<keyword evidence="8" id="KW-1185">Reference proteome</keyword>
<dbReference type="HOGENOM" id="CLU_073198_1_0_10"/>
<comment type="cofactor">
    <cofactor evidence="1">
        <name>Mg(2+)</name>
        <dbReference type="ChEBI" id="CHEBI:18420"/>
    </cofactor>
</comment>
<name>A0A0E3UWE9_9BACT</name>
<keyword evidence="6" id="KW-0732">Signal</keyword>
<sequence>MKRYSYFLLLLLAFVVSACKTDYTSLPTYSANKQLQAVVETPAGNTHKLVYDKEKQEFVPDLDAGHEREVNFLPYPGNFGFIPSTEIDKNGRGLEVLVLSERQEPGTDMEVIPVGLMQLERGGELRHIVVAVPARPSERQLDATNYENFSTKYPGAKAILQIWFANYNKAAGTRFVGWRDEKFAEKEIQRWMKL</sequence>
<keyword evidence="4" id="KW-0378">Hydrolase</keyword>
<dbReference type="KEGG" id="pko:PKOR_09715"/>